<name>A0A3M5SSW7_PSESG</name>
<evidence type="ECO:0000313" key="1">
    <source>
        <dbReference type="EMBL" id="RMO37033.1"/>
    </source>
</evidence>
<proteinExistence type="predicted"/>
<reference evidence="1 2" key="1">
    <citation type="submission" date="2018-08" db="EMBL/GenBank/DDBJ databases">
        <title>Recombination of ecologically and evolutionarily significant loci maintains genetic cohesion in the Pseudomonas syringae species complex.</title>
        <authorList>
            <person name="Dillon M."/>
            <person name="Thakur S."/>
            <person name="Almeida R.N.D."/>
            <person name="Weir B.S."/>
            <person name="Guttman D.S."/>
        </authorList>
    </citation>
    <scope>NUCLEOTIDE SEQUENCE [LARGE SCALE GENOMIC DNA]</scope>
    <source>
        <strain evidence="1 2">ICMP 6372</strain>
    </source>
</reference>
<dbReference type="Proteomes" id="UP000273536">
    <property type="component" value="Unassembled WGS sequence"/>
</dbReference>
<dbReference type="EMBL" id="RBPS01000167">
    <property type="protein sequence ID" value="RMO37033.1"/>
    <property type="molecule type" value="Genomic_DNA"/>
</dbReference>
<evidence type="ECO:0000313" key="2">
    <source>
        <dbReference type="Proteomes" id="UP000273536"/>
    </source>
</evidence>
<sequence>MSERDYNTVRNLPVTTCNRNGLDLQSSSFSTGIDCVYSSQQTGIICE</sequence>
<organism evidence="1 2">
    <name type="scientific">Pseudomonas savastanoi pv. glycinea</name>
    <name type="common">Pseudomonas syringae pv. glycinea</name>
    <dbReference type="NCBI Taxonomy" id="318"/>
    <lineage>
        <taxon>Bacteria</taxon>
        <taxon>Pseudomonadati</taxon>
        <taxon>Pseudomonadota</taxon>
        <taxon>Gammaproteobacteria</taxon>
        <taxon>Pseudomonadales</taxon>
        <taxon>Pseudomonadaceae</taxon>
        <taxon>Pseudomonas</taxon>
    </lineage>
</organism>
<protein>
    <submittedName>
        <fullName evidence="1">Uncharacterized protein</fullName>
    </submittedName>
</protein>
<comment type="caution">
    <text evidence="1">The sequence shown here is derived from an EMBL/GenBank/DDBJ whole genome shotgun (WGS) entry which is preliminary data.</text>
</comment>
<gene>
    <name evidence="1" type="ORF">ALQ42_200102</name>
</gene>
<dbReference type="AlphaFoldDB" id="A0A3M5SSW7"/>
<accession>A0A3M5SSW7</accession>